<organism evidence="1 2">
    <name type="scientific">Arthrobacter pityocampae</name>
    <dbReference type="NCBI Taxonomy" id="547334"/>
    <lineage>
        <taxon>Bacteria</taxon>
        <taxon>Bacillati</taxon>
        <taxon>Actinomycetota</taxon>
        <taxon>Actinomycetes</taxon>
        <taxon>Micrococcales</taxon>
        <taxon>Micrococcaceae</taxon>
        <taxon>Arthrobacter</taxon>
    </lineage>
</organism>
<dbReference type="AlphaFoldDB" id="A0A2S5IZ13"/>
<accession>A0A2S5IZ13</accession>
<evidence type="ECO:0000313" key="1">
    <source>
        <dbReference type="EMBL" id="PPB49730.1"/>
    </source>
</evidence>
<sequence length="80" mass="8148">MAVAGDDGGELIIGDVTHTGGRALAIGLSSSTDSAGRPMVSVGWVEQGEQLGLTLDEAVALRDELTRIIDDAGGARPQDD</sequence>
<reference evidence="1 2" key="1">
    <citation type="journal article" date="2014" name="Int. J. Syst. Evol. Microbiol.">
        <title>Arthrobacter pityocampae sp. nov., isolated from Thaumetopoea pityocampa (Lep., Thaumetopoeidae).</title>
        <authorList>
            <person name="Ince I.A."/>
            <person name="Demirbag Z."/>
            <person name="Kati H."/>
        </authorList>
    </citation>
    <scope>NUCLEOTIDE SEQUENCE [LARGE SCALE GENOMIC DNA]</scope>
    <source>
        <strain evidence="1 2">Tp2</strain>
    </source>
</reference>
<dbReference type="Proteomes" id="UP000239297">
    <property type="component" value="Unassembled WGS sequence"/>
</dbReference>
<dbReference type="RefSeq" id="WP_104121216.1">
    <property type="nucleotide sequence ID" value="NZ_PRKW01000003.1"/>
</dbReference>
<comment type="caution">
    <text evidence="1">The sequence shown here is derived from an EMBL/GenBank/DDBJ whole genome shotgun (WGS) entry which is preliminary data.</text>
</comment>
<name>A0A2S5IZ13_9MICC</name>
<gene>
    <name evidence="1" type="ORF">C4K88_08665</name>
</gene>
<keyword evidence="2" id="KW-1185">Reference proteome</keyword>
<protein>
    <submittedName>
        <fullName evidence="1">Uncharacterized protein</fullName>
    </submittedName>
</protein>
<dbReference type="OrthoDB" id="4949356at2"/>
<evidence type="ECO:0000313" key="2">
    <source>
        <dbReference type="Proteomes" id="UP000239297"/>
    </source>
</evidence>
<dbReference type="EMBL" id="PRKW01000003">
    <property type="protein sequence ID" value="PPB49730.1"/>
    <property type="molecule type" value="Genomic_DNA"/>
</dbReference>
<proteinExistence type="predicted"/>